<sequence length="92" mass="10218">MYVVSSYTINNYFGVPGPKSDGPQKLSNFLNQLIPLNPSLIEENLEKSKHIPSPTFVIAVQVIEAVDLMAMDADGLSDPFLQNLVERQRTIV</sequence>
<keyword evidence="2" id="KW-1185">Reference proteome</keyword>
<dbReference type="EMBL" id="BPLR01005048">
    <property type="protein sequence ID" value="GIX99453.1"/>
    <property type="molecule type" value="Genomic_DNA"/>
</dbReference>
<reference evidence="1 2" key="1">
    <citation type="submission" date="2021-06" db="EMBL/GenBank/DDBJ databases">
        <title>Caerostris extrusa draft genome.</title>
        <authorList>
            <person name="Kono N."/>
            <person name="Arakawa K."/>
        </authorList>
    </citation>
    <scope>NUCLEOTIDE SEQUENCE [LARGE SCALE GENOMIC DNA]</scope>
</reference>
<dbReference type="Proteomes" id="UP001054945">
    <property type="component" value="Unassembled WGS sequence"/>
</dbReference>
<dbReference type="AlphaFoldDB" id="A0AAV4PTG3"/>
<comment type="caution">
    <text evidence="1">The sequence shown here is derived from an EMBL/GenBank/DDBJ whole genome shotgun (WGS) entry which is preliminary data.</text>
</comment>
<proteinExistence type="predicted"/>
<accession>A0AAV4PTG3</accession>
<dbReference type="InterPro" id="IPR035892">
    <property type="entry name" value="C2_domain_sf"/>
</dbReference>
<gene>
    <name evidence="1" type="primary">stac</name>
    <name evidence="1" type="ORF">CEXT_720801</name>
</gene>
<protein>
    <submittedName>
        <fullName evidence="1">Protein unc-13 4B</fullName>
    </submittedName>
</protein>
<evidence type="ECO:0000313" key="2">
    <source>
        <dbReference type="Proteomes" id="UP001054945"/>
    </source>
</evidence>
<dbReference type="SUPFAM" id="SSF49562">
    <property type="entry name" value="C2 domain (Calcium/lipid-binding domain, CaLB)"/>
    <property type="match status" value="1"/>
</dbReference>
<evidence type="ECO:0000313" key="1">
    <source>
        <dbReference type="EMBL" id="GIX99453.1"/>
    </source>
</evidence>
<name>A0AAV4PTG3_CAEEX</name>
<organism evidence="1 2">
    <name type="scientific">Caerostris extrusa</name>
    <name type="common">Bark spider</name>
    <name type="synonym">Caerostris bankana</name>
    <dbReference type="NCBI Taxonomy" id="172846"/>
    <lineage>
        <taxon>Eukaryota</taxon>
        <taxon>Metazoa</taxon>
        <taxon>Ecdysozoa</taxon>
        <taxon>Arthropoda</taxon>
        <taxon>Chelicerata</taxon>
        <taxon>Arachnida</taxon>
        <taxon>Araneae</taxon>
        <taxon>Araneomorphae</taxon>
        <taxon>Entelegynae</taxon>
        <taxon>Araneoidea</taxon>
        <taxon>Araneidae</taxon>
        <taxon>Caerostris</taxon>
    </lineage>
</organism>